<gene>
    <name evidence="1" type="ORF">ECRASSUSDP1_LOCUS1361</name>
</gene>
<dbReference type="AlphaFoldDB" id="A0AAD1U6Q9"/>
<evidence type="ECO:0000313" key="1">
    <source>
        <dbReference type="EMBL" id="CAI2360064.1"/>
    </source>
</evidence>
<reference evidence="1" key="1">
    <citation type="submission" date="2023-07" db="EMBL/GenBank/DDBJ databases">
        <authorList>
            <consortium name="AG Swart"/>
            <person name="Singh M."/>
            <person name="Singh A."/>
            <person name="Seah K."/>
            <person name="Emmerich C."/>
        </authorList>
    </citation>
    <scope>NUCLEOTIDE SEQUENCE</scope>
    <source>
        <strain evidence="1">DP1</strain>
    </source>
</reference>
<accession>A0AAD1U6Q9</accession>
<evidence type="ECO:0000313" key="2">
    <source>
        <dbReference type="Proteomes" id="UP001295684"/>
    </source>
</evidence>
<sequence length="586" mass="65987">MESKRPLPFLESFGIVCNLLPFYCETVDHCYFLLGMFNKASRTPWKDYESELSNELLADRKKVLEYVFTTEENLHSTPSELLLNLLQTHPILLKLFKLPSLKFTQKSHLESFLSLIQPLPPKSVQFSSVTFQTQPLKSLYTSLQPHYLHPNLQILYLDSPFPQNFTPSDSLLLVFSTSRFVNLTWLEQLGRFDLDVVKTVVIKTGNLELAIVDQDMKGRFEMYGVVGLMNSCRNLERIRVVIAQDGRQRNMDGIRWHLISNLVYFCSEKGKLSLEIDSGEDCKEATKITLQNCLLKVNSPTTVLSPASPSTYSSTTPELCCCSSACIITTKYVLNTDASEAWCPVYSTKTMKGGRILKIKLEFRHGNPHLTSSFPTSLPDQEIYMHILKNSITSLNPSKPLTQDLAQQYPSCRPTYSFEEALSWNSLGTTQFGLRSNGKITAEKIGILKDMLLEGGPEEVKEGKEAGMEGNRGCLVEIDFGNLESGESLGREFEGLVGLKSCLLEKVSLGLSDSEGMLEIIEILYPLKTLRSLTITLHNKPYAPKISKNVQKAIKSLRTQYVTKRLQIICSSESLQNSYLPSCVIF</sequence>
<dbReference type="EMBL" id="CAMPGE010001284">
    <property type="protein sequence ID" value="CAI2360064.1"/>
    <property type="molecule type" value="Genomic_DNA"/>
</dbReference>
<protein>
    <submittedName>
        <fullName evidence="1">Uncharacterized protein</fullName>
    </submittedName>
</protein>
<proteinExistence type="predicted"/>
<dbReference type="Proteomes" id="UP001295684">
    <property type="component" value="Unassembled WGS sequence"/>
</dbReference>
<keyword evidence="2" id="KW-1185">Reference proteome</keyword>
<organism evidence="1 2">
    <name type="scientific">Euplotes crassus</name>
    <dbReference type="NCBI Taxonomy" id="5936"/>
    <lineage>
        <taxon>Eukaryota</taxon>
        <taxon>Sar</taxon>
        <taxon>Alveolata</taxon>
        <taxon>Ciliophora</taxon>
        <taxon>Intramacronucleata</taxon>
        <taxon>Spirotrichea</taxon>
        <taxon>Hypotrichia</taxon>
        <taxon>Euplotida</taxon>
        <taxon>Euplotidae</taxon>
        <taxon>Moneuplotes</taxon>
    </lineage>
</organism>
<name>A0AAD1U6Q9_EUPCR</name>
<comment type="caution">
    <text evidence="1">The sequence shown here is derived from an EMBL/GenBank/DDBJ whole genome shotgun (WGS) entry which is preliminary data.</text>
</comment>